<keyword evidence="13" id="KW-1185">Reference proteome</keyword>
<dbReference type="GO" id="GO:0005776">
    <property type="term" value="C:autophagosome"/>
    <property type="evidence" value="ECO:0007669"/>
    <property type="project" value="TreeGrafter"/>
</dbReference>
<feature type="transmembrane region" description="Helical" evidence="10">
    <location>
        <begin position="429"/>
        <end position="454"/>
    </location>
</feature>
<comment type="caution">
    <text evidence="10">Lacks conserved residue(s) required for the propagation of feature annotation.</text>
</comment>
<evidence type="ECO:0000256" key="9">
    <source>
        <dbReference type="ARBA" id="ARBA00023136"/>
    </source>
</evidence>
<keyword evidence="7 10" id="KW-0072">Autophagy</keyword>
<comment type="function">
    <text evidence="10">Phospholipid scramblase involved in autophagy. Cycles between the preautophagosomal structure/phagophore assembly site (PAS) and the cytoplasmic vesicle pool and supplies membrane for the growing autophagosome. Lipid scramblase activity plays a key role in preautophagosomal structure/phagophore assembly by distributing the phospholipids that arrive through ATG2 from the cytoplasmic to the luminal leaflet of the bilayer, thereby driving autophagosomal membrane expansion.</text>
</comment>
<protein>
    <recommendedName>
        <fullName evidence="3 10">Autophagy-related protein 9</fullName>
    </recommendedName>
</protein>
<sequence>MFSSQNKRAYQQIDDDYDDEVLRNSTCTSRFIQGFGSTTRSVLFGNGQTGEHQSLIASSSAQHSYHDSPADPPSEVHYEQFATAHHGPPTMASSSQLNSRRWDHISNLDEFFCHIYEYHQSGGYLCIAIEKVASLVQFIFIMSFTIFFTQCVNYPFLFANTNVTTSGIENIGKRHFSDAVYSSCASDFSIWVYLAIFAAVVYWITRVIKQAQYVLKMGEMQQFYIHELKITDSQLMNMTWHSIVKRLNEVSKKLRLSIHTDNITADYIYHRILRYRNYMIGMRILYPVFSIPFIGPIAYLPNSLKHEIERIMFTSSTSAWQNGPNLSDEFKHHEQLEQAIKKMQDDCKFYGFLSLILMPLMVPFQIMESFFSLTELIKRRPDGLGMRRYSNYGRYLIRHFNELDHELNARLNRSHIYADAYMNQFFSPALVIIAKNITFMAAAVAGTLTVLAAWDEDVLSVEHMLTTITVAGLVILVFRGMIPDENLVWQPEVLMTHVVSELHYLPSAWKGRAHTAEVRHEFDQLFQMKWMFFMLELTSPIFTPFVLLFWLRPRCSEMANFFHDYTERIDGLGDVCSFAVMDVGKHGDPTWNKIKDLKSIHEEDENSDLPPTGIVTSHNRARDGKTELSILHFKTTNPEWQPPVKTERFLKKFRNRLGQEASQLAPLASTYLGLAHPDQYESAAGNVTRNILLESVHSIVPTTSSAAPGRHPLLGEGLHRIDGPLENAFQGGIQGKSAGGVLASLYQEQPKAAESLSNSLRASGIDIDGAGAEMRINALFLRGLHEESIVQSSRHYGAAASFALHPMQSVFAMPDGLGRVPGESSLIDVETPTFRRDSLQQQNAEATSLEMSAEHPEPLAELADLPGPSSTSSTANLIDHPPRSRFVMETRQINEEEEEEEEEDNTPPLSFSS</sequence>
<dbReference type="GO" id="GO:0006869">
    <property type="term" value="P:lipid transport"/>
    <property type="evidence" value="ECO:0007669"/>
    <property type="project" value="UniProtKB-KW"/>
</dbReference>
<feature type="transmembrane region" description="Helical" evidence="10">
    <location>
        <begin position="349"/>
        <end position="371"/>
    </location>
</feature>
<comment type="similarity">
    <text evidence="2 10">Belongs to the ATG9 family.</text>
</comment>
<feature type="region of interest" description="Disordered" evidence="11">
    <location>
        <begin position="833"/>
        <end position="913"/>
    </location>
</feature>
<evidence type="ECO:0000256" key="4">
    <source>
        <dbReference type="ARBA" id="ARBA00022448"/>
    </source>
</evidence>
<evidence type="ECO:0000256" key="1">
    <source>
        <dbReference type="ARBA" id="ARBA00004511"/>
    </source>
</evidence>
<dbReference type="GO" id="GO:0061709">
    <property type="term" value="P:reticulophagy"/>
    <property type="evidence" value="ECO:0007669"/>
    <property type="project" value="TreeGrafter"/>
</dbReference>
<feature type="transmembrane region" description="Helical" evidence="10">
    <location>
        <begin position="460"/>
        <end position="478"/>
    </location>
</feature>
<keyword evidence="4 10" id="KW-0813">Transport</keyword>
<dbReference type="PANTHER" id="PTHR13038">
    <property type="entry name" value="APG9 AUTOPHAGY 9"/>
    <property type="match status" value="1"/>
</dbReference>
<dbReference type="AlphaFoldDB" id="A0A8R1E2Q4"/>
<comment type="subcellular location">
    <subcellularLocation>
        <location evidence="1 10">Preautophagosomal structure membrane</location>
        <topology evidence="1 10">Multi-pass membrane protein</topology>
    </subcellularLocation>
</comment>
<dbReference type="InterPro" id="IPR007241">
    <property type="entry name" value="Autophagy-rel_prot_9"/>
</dbReference>
<organism evidence="12 13">
    <name type="scientific">Caenorhabditis japonica</name>
    <dbReference type="NCBI Taxonomy" id="281687"/>
    <lineage>
        <taxon>Eukaryota</taxon>
        <taxon>Metazoa</taxon>
        <taxon>Ecdysozoa</taxon>
        <taxon>Nematoda</taxon>
        <taxon>Chromadorea</taxon>
        <taxon>Rhabditida</taxon>
        <taxon>Rhabditina</taxon>
        <taxon>Rhabditomorpha</taxon>
        <taxon>Rhabditoidea</taxon>
        <taxon>Rhabditidae</taxon>
        <taxon>Peloderinae</taxon>
        <taxon>Caenorhabditis</taxon>
    </lineage>
</organism>
<feature type="transmembrane region" description="Helical" evidence="10">
    <location>
        <begin position="530"/>
        <end position="551"/>
    </location>
</feature>
<dbReference type="GO" id="GO:0034497">
    <property type="term" value="P:protein localization to phagophore assembly site"/>
    <property type="evidence" value="ECO:0007669"/>
    <property type="project" value="TreeGrafter"/>
</dbReference>
<evidence type="ECO:0000256" key="8">
    <source>
        <dbReference type="ARBA" id="ARBA00023055"/>
    </source>
</evidence>
<dbReference type="Proteomes" id="UP000005237">
    <property type="component" value="Unassembled WGS sequence"/>
</dbReference>
<keyword evidence="5 10" id="KW-0812">Transmembrane</keyword>
<dbReference type="Pfam" id="PF04109">
    <property type="entry name" value="ATG9"/>
    <property type="match status" value="1"/>
</dbReference>
<feature type="transmembrane region" description="Helical" evidence="10">
    <location>
        <begin position="190"/>
        <end position="208"/>
    </location>
</feature>
<feature type="compositionally biased region" description="Basic and acidic residues" evidence="11">
    <location>
        <begin position="880"/>
        <end position="894"/>
    </location>
</feature>
<feature type="compositionally biased region" description="Acidic residues" evidence="11">
    <location>
        <begin position="895"/>
        <end position="905"/>
    </location>
</feature>
<dbReference type="EnsemblMetazoa" id="CJA17401.1">
    <property type="protein sequence ID" value="CJA17401.1"/>
    <property type="gene ID" value="WBGene00136605"/>
</dbReference>
<evidence type="ECO:0000256" key="6">
    <source>
        <dbReference type="ARBA" id="ARBA00022989"/>
    </source>
</evidence>
<keyword evidence="6 10" id="KW-1133">Transmembrane helix</keyword>
<evidence type="ECO:0000313" key="12">
    <source>
        <dbReference type="EnsemblMetazoa" id="CJA17401.1"/>
    </source>
</evidence>
<evidence type="ECO:0000256" key="3">
    <source>
        <dbReference type="ARBA" id="ARBA00018074"/>
    </source>
</evidence>
<evidence type="ECO:0000256" key="2">
    <source>
        <dbReference type="ARBA" id="ARBA00006185"/>
    </source>
</evidence>
<dbReference type="GO" id="GO:0034045">
    <property type="term" value="C:phagophore assembly site membrane"/>
    <property type="evidence" value="ECO:0007669"/>
    <property type="project" value="UniProtKB-SubCell"/>
</dbReference>
<feature type="transmembrane region" description="Helical" evidence="10">
    <location>
        <begin position="280"/>
        <end position="300"/>
    </location>
</feature>
<dbReference type="GO" id="GO:0034727">
    <property type="term" value="P:piecemeal microautophagy of the nucleus"/>
    <property type="evidence" value="ECO:0007669"/>
    <property type="project" value="TreeGrafter"/>
</dbReference>
<proteinExistence type="inferred from homology"/>
<name>A0A8R1E2Q4_CAEJA</name>
<feature type="compositionally biased region" description="Polar residues" evidence="11">
    <location>
        <begin position="839"/>
        <end position="850"/>
    </location>
</feature>
<evidence type="ECO:0000256" key="7">
    <source>
        <dbReference type="ARBA" id="ARBA00023006"/>
    </source>
</evidence>
<dbReference type="GO" id="GO:0000422">
    <property type="term" value="P:autophagy of mitochondrion"/>
    <property type="evidence" value="ECO:0007669"/>
    <property type="project" value="TreeGrafter"/>
</dbReference>
<keyword evidence="9 10" id="KW-0472">Membrane</keyword>
<evidence type="ECO:0000256" key="10">
    <source>
        <dbReference type="RuleBase" id="RU364027"/>
    </source>
</evidence>
<keyword evidence="8 10" id="KW-0445">Lipid transport</keyword>
<evidence type="ECO:0000256" key="5">
    <source>
        <dbReference type="ARBA" id="ARBA00022692"/>
    </source>
</evidence>
<evidence type="ECO:0000313" key="13">
    <source>
        <dbReference type="Proteomes" id="UP000005237"/>
    </source>
</evidence>
<reference evidence="12" key="2">
    <citation type="submission" date="2022-06" db="UniProtKB">
        <authorList>
            <consortium name="EnsemblMetazoa"/>
        </authorList>
    </citation>
    <scope>IDENTIFICATION</scope>
    <source>
        <strain evidence="12">DF5081</strain>
    </source>
</reference>
<evidence type="ECO:0000256" key="11">
    <source>
        <dbReference type="SAM" id="MobiDB-lite"/>
    </source>
</evidence>
<accession>A0A8R1E2Q4</accession>
<dbReference type="PANTHER" id="PTHR13038:SF10">
    <property type="entry name" value="AUTOPHAGY-RELATED PROTEIN 9"/>
    <property type="match status" value="1"/>
</dbReference>
<feature type="transmembrane region" description="Helical" evidence="10">
    <location>
        <begin position="135"/>
        <end position="156"/>
    </location>
</feature>
<reference evidence="13" key="1">
    <citation type="submission" date="2010-08" db="EMBL/GenBank/DDBJ databases">
        <authorList>
            <consortium name="Caenorhabditis japonica Sequencing Consortium"/>
            <person name="Wilson R.K."/>
        </authorList>
    </citation>
    <scope>NUCLEOTIDE SEQUENCE [LARGE SCALE GENOMIC DNA]</scope>
    <source>
        <strain evidence="13">DF5081</strain>
    </source>
</reference>